<gene>
    <name evidence="2" type="ORF">DL762_006231</name>
</gene>
<comment type="caution">
    <text evidence="2">The sequence shown here is derived from an EMBL/GenBank/DDBJ whole genome shotgun (WGS) entry which is preliminary data.</text>
</comment>
<sequence>MASILEDQINLKHTTSHRHTVSYHNDWTIGSVLRVCEPRHGTVTIVDLKVGAGTSTLQLQPSQSGRLKVFALATATNFDKHACPELRRGLGAPARRTLAPAHLAGEILLINRHRLILNSRDGFPLDGICDAWNTFTDGERMDATCLTFVTDLILSISDTLLRNGGIFDARASIVKMEKWAEMNPGVPAELTNSFKEAMRATAFNQTATLDTEFKRRLPKEVIRWTFTRSASRMLESGRLDLDVTICDEKKELLCLARQVILVLDAKMDLETGRQSLPPSASEIACDAIRVKKAE</sequence>
<dbReference type="Proteomes" id="UP000294003">
    <property type="component" value="Unassembled WGS sequence"/>
</dbReference>
<dbReference type="PANTHER" id="PTHR38110">
    <property type="entry name" value="CHROMOSOME 23, WHOLE GENOME SHOTGUN SEQUENCE"/>
    <property type="match status" value="1"/>
</dbReference>
<reference evidence="2 3" key="1">
    <citation type="submission" date="2018-06" db="EMBL/GenBank/DDBJ databases">
        <title>Complete Genomes of Monosporascus.</title>
        <authorList>
            <person name="Robinson A.J."/>
            <person name="Natvig D.O."/>
        </authorList>
    </citation>
    <scope>NUCLEOTIDE SEQUENCE [LARGE SCALE GENOMIC DNA]</scope>
    <source>
        <strain evidence="2 3">CBS 609.92</strain>
    </source>
</reference>
<evidence type="ECO:0000313" key="2">
    <source>
        <dbReference type="EMBL" id="RYO83186.1"/>
    </source>
</evidence>
<feature type="domain" description="Acyl-CoA thioesterase-like C-terminal" evidence="1">
    <location>
        <begin position="124"/>
        <end position="262"/>
    </location>
</feature>
<organism evidence="2 3">
    <name type="scientific">Monosporascus cannonballus</name>
    <dbReference type="NCBI Taxonomy" id="155416"/>
    <lineage>
        <taxon>Eukaryota</taxon>
        <taxon>Fungi</taxon>
        <taxon>Dikarya</taxon>
        <taxon>Ascomycota</taxon>
        <taxon>Pezizomycotina</taxon>
        <taxon>Sordariomycetes</taxon>
        <taxon>Xylariomycetidae</taxon>
        <taxon>Xylariales</taxon>
        <taxon>Xylariales incertae sedis</taxon>
        <taxon>Monosporascus</taxon>
    </lineage>
</organism>
<protein>
    <recommendedName>
        <fullName evidence="1">Acyl-CoA thioesterase-like C-terminal domain-containing protein</fullName>
    </recommendedName>
</protein>
<dbReference type="InterPro" id="IPR049450">
    <property type="entry name" value="ACOT8-like_C"/>
</dbReference>
<evidence type="ECO:0000259" key="1">
    <source>
        <dbReference type="Pfam" id="PF20789"/>
    </source>
</evidence>
<accession>A0ABY0H326</accession>
<dbReference type="InterPro" id="IPR052389">
    <property type="entry name" value="Sec_Metab_Biosynth-Assoc"/>
</dbReference>
<dbReference type="PANTHER" id="PTHR38110:SF4">
    <property type="entry name" value="THIOESTERASE-LIKE SUPERFAMILY-DOMAIN-CONTAINING PROTEIN"/>
    <property type="match status" value="1"/>
</dbReference>
<name>A0ABY0H326_9PEZI</name>
<keyword evidence="3" id="KW-1185">Reference proteome</keyword>
<dbReference type="Pfam" id="PF20789">
    <property type="entry name" value="4HBT_3C"/>
    <property type="match status" value="1"/>
</dbReference>
<proteinExistence type="predicted"/>
<evidence type="ECO:0000313" key="3">
    <source>
        <dbReference type="Proteomes" id="UP000294003"/>
    </source>
</evidence>
<dbReference type="EMBL" id="QJNS01000194">
    <property type="protein sequence ID" value="RYO83186.1"/>
    <property type="molecule type" value="Genomic_DNA"/>
</dbReference>